<evidence type="ECO:0000256" key="2">
    <source>
        <dbReference type="ARBA" id="ARBA00006479"/>
    </source>
</evidence>
<comment type="caution">
    <text evidence="5">The sequence shown here is derived from an EMBL/GenBank/DDBJ whole genome shotgun (WGS) entry which is preliminary data.</text>
</comment>
<feature type="domain" description="HTH marR-type" evidence="4">
    <location>
        <begin position="14"/>
        <end position="62"/>
    </location>
</feature>
<dbReference type="SUPFAM" id="SSF46785">
    <property type="entry name" value="Winged helix' DNA-binding domain"/>
    <property type="match status" value="1"/>
</dbReference>
<dbReference type="InterPro" id="IPR000600">
    <property type="entry name" value="ROK"/>
</dbReference>
<dbReference type="InterPro" id="IPR000835">
    <property type="entry name" value="HTH_MarR-typ"/>
</dbReference>
<evidence type="ECO:0000256" key="1">
    <source>
        <dbReference type="ARBA" id="ARBA00002486"/>
    </source>
</evidence>
<evidence type="ECO:0000313" key="6">
    <source>
        <dbReference type="Proteomes" id="UP000075806"/>
    </source>
</evidence>
<dbReference type="GO" id="GO:0016301">
    <property type="term" value="F:kinase activity"/>
    <property type="evidence" value="ECO:0007669"/>
    <property type="project" value="UniProtKB-KW"/>
</dbReference>
<keyword evidence="3" id="KW-0859">Xylose metabolism</keyword>
<evidence type="ECO:0000256" key="3">
    <source>
        <dbReference type="ARBA" id="ARBA00022629"/>
    </source>
</evidence>
<dbReference type="Gene3D" id="1.10.10.10">
    <property type="entry name" value="Winged helix-like DNA-binding domain superfamily/Winged helix DNA-binding domain"/>
    <property type="match status" value="1"/>
</dbReference>
<comment type="similarity">
    <text evidence="2">Belongs to the ROK (NagC/XylR) family.</text>
</comment>
<organism evidence="5 6">
    <name type="scientific">Alkalihalobacillus trypoxylicola</name>
    <dbReference type="NCBI Taxonomy" id="519424"/>
    <lineage>
        <taxon>Bacteria</taxon>
        <taxon>Bacillati</taxon>
        <taxon>Bacillota</taxon>
        <taxon>Bacilli</taxon>
        <taxon>Bacillales</taxon>
        <taxon>Bacillaceae</taxon>
        <taxon>Alkalihalobacillus</taxon>
    </lineage>
</organism>
<dbReference type="CDD" id="cd24076">
    <property type="entry name" value="ASKHA_ATPase_ROK_BsXylR-like"/>
    <property type="match status" value="1"/>
</dbReference>
<dbReference type="AlphaFoldDB" id="A0A161P8M0"/>
<dbReference type="OrthoDB" id="9796533at2"/>
<keyword evidence="6" id="KW-1185">Reference proteome</keyword>
<dbReference type="InterPro" id="IPR036388">
    <property type="entry name" value="WH-like_DNA-bd_sf"/>
</dbReference>
<dbReference type="GO" id="GO:0003700">
    <property type="term" value="F:DNA-binding transcription factor activity"/>
    <property type="evidence" value="ECO:0007669"/>
    <property type="project" value="InterPro"/>
</dbReference>
<dbReference type="Proteomes" id="UP000075806">
    <property type="component" value="Unassembled WGS sequence"/>
</dbReference>
<dbReference type="PANTHER" id="PTHR18964:SF149">
    <property type="entry name" value="BIFUNCTIONAL UDP-N-ACETYLGLUCOSAMINE 2-EPIMERASE_N-ACETYLMANNOSAMINE KINASE"/>
    <property type="match status" value="1"/>
</dbReference>
<dbReference type="Pfam" id="PF00480">
    <property type="entry name" value="ROK"/>
    <property type="match status" value="1"/>
</dbReference>
<reference evidence="5" key="1">
    <citation type="submission" date="2016-02" db="EMBL/GenBank/DDBJ databases">
        <title>Genome sequence of Bacillus trypoxylicola KCTC 13244(T).</title>
        <authorList>
            <person name="Jeong H."/>
            <person name="Park S.-H."/>
            <person name="Choi S.-K."/>
        </authorList>
    </citation>
    <scope>NUCLEOTIDE SEQUENCE [LARGE SCALE GENOMIC DNA]</scope>
    <source>
        <strain evidence="5">KCTC 13244</strain>
    </source>
</reference>
<dbReference type="PANTHER" id="PTHR18964">
    <property type="entry name" value="ROK (REPRESSOR, ORF, KINASE) FAMILY"/>
    <property type="match status" value="1"/>
</dbReference>
<dbReference type="Gene3D" id="3.30.420.40">
    <property type="match status" value="2"/>
</dbReference>
<dbReference type="Pfam" id="PF12802">
    <property type="entry name" value="MarR_2"/>
    <property type="match status" value="1"/>
</dbReference>
<dbReference type="RefSeq" id="WP_061949842.1">
    <property type="nucleotide sequence ID" value="NZ_LTAO01000036.1"/>
</dbReference>
<dbReference type="GO" id="GO:0042732">
    <property type="term" value="P:D-xylose metabolic process"/>
    <property type="evidence" value="ECO:0007669"/>
    <property type="project" value="UniProtKB-KW"/>
</dbReference>
<gene>
    <name evidence="5" type="ORF">AZF04_11025</name>
</gene>
<keyword evidence="3" id="KW-0119">Carbohydrate metabolism</keyword>
<name>A0A161P8M0_9BACI</name>
<keyword evidence="5" id="KW-0808">Transferase</keyword>
<proteinExistence type="inferred from homology"/>
<evidence type="ECO:0000259" key="4">
    <source>
        <dbReference type="Pfam" id="PF12802"/>
    </source>
</evidence>
<accession>A0A161P8M0</accession>
<comment type="function">
    <text evidence="1">Transcriptional repressor of xylose-utilizing enzymes.</text>
</comment>
<dbReference type="InterPro" id="IPR036390">
    <property type="entry name" value="WH_DNA-bd_sf"/>
</dbReference>
<dbReference type="STRING" id="519424.AZF04_11025"/>
<keyword evidence="5" id="KW-0418">Kinase</keyword>
<dbReference type="InterPro" id="IPR043129">
    <property type="entry name" value="ATPase_NBD"/>
</dbReference>
<evidence type="ECO:0000313" key="5">
    <source>
        <dbReference type="EMBL" id="KYG27713.1"/>
    </source>
</evidence>
<protein>
    <submittedName>
        <fullName evidence="5">Sugar kinase</fullName>
    </submittedName>
</protein>
<dbReference type="SUPFAM" id="SSF53067">
    <property type="entry name" value="Actin-like ATPase domain"/>
    <property type="match status" value="1"/>
</dbReference>
<dbReference type="EMBL" id="LTAO01000036">
    <property type="protein sequence ID" value="KYG27713.1"/>
    <property type="molecule type" value="Genomic_DNA"/>
</dbReference>
<sequence>MVYTTGSFEGMKSLNQSTILNVIHNQGPISRANIAKLTKLTPPTVGGLVNELIDRNLVIEEEALQTNGGGRRPIMLSINYSAYYIVGVYAAAEIIRVVLSKLNGEIIFDYVQKLATLPKEEEFIEMIKENISYVLEEKEVDKKQVFGIGVAMHGLVDPDKGIAIFAPHLQLRNLPLKEILEKQFDIPVMIENDVRALALAENWFGQGQGISDFICISVGRGIGSGIVLNSEVYKSSFNTAGEIGHTVVDINGPKCHCGNNGCLEACASETAILDRLDEELKLDQDSILKNRLENNRQELSIDLLFKAAREGDALTIKILEESGKSLGIATANMINLLKPSKIILEGQIFKDDFVFNPLQQMIEQYSLKGAQEEIQIVRSELGKKGMVLGAVTLFINKLFMPGGL</sequence>